<dbReference type="InterPro" id="IPR018165">
    <property type="entry name" value="Ala-tRNA-synth_IIc_core"/>
</dbReference>
<dbReference type="SUPFAM" id="SSF55186">
    <property type="entry name" value="ThrRS/AlaRS common domain"/>
    <property type="match status" value="1"/>
</dbReference>
<comment type="cofactor">
    <cofactor evidence="1">
        <name>Zn(2+)</name>
        <dbReference type="ChEBI" id="CHEBI:29105"/>
    </cofactor>
</comment>
<dbReference type="SMART" id="SM00863">
    <property type="entry name" value="tRNA_SAD"/>
    <property type="match status" value="1"/>
</dbReference>
<dbReference type="GO" id="GO:0003676">
    <property type="term" value="F:nucleic acid binding"/>
    <property type="evidence" value="ECO:0007669"/>
    <property type="project" value="InterPro"/>
</dbReference>
<evidence type="ECO:0000256" key="4">
    <source>
        <dbReference type="ARBA" id="ARBA00022833"/>
    </source>
</evidence>
<evidence type="ECO:0000256" key="3">
    <source>
        <dbReference type="ARBA" id="ARBA00022723"/>
    </source>
</evidence>
<proteinExistence type="predicted"/>
<feature type="domain" description="Alanyl-transfer RNA synthetases family profile" evidence="6">
    <location>
        <begin position="1"/>
        <end position="235"/>
    </location>
</feature>
<dbReference type="InterPro" id="IPR051335">
    <property type="entry name" value="Alanyl-tRNA_Editing_Enzymes"/>
</dbReference>
<dbReference type="SUPFAM" id="SSF50447">
    <property type="entry name" value="Translation proteins"/>
    <property type="match status" value="1"/>
</dbReference>
<dbReference type="InterPro" id="IPR009000">
    <property type="entry name" value="Transl_B-barrel_sf"/>
</dbReference>
<dbReference type="GO" id="GO:0006419">
    <property type="term" value="P:alanyl-tRNA aminoacylation"/>
    <property type="evidence" value="ECO:0007669"/>
    <property type="project" value="InterPro"/>
</dbReference>
<feature type="coiled-coil region" evidence="5">
    <location>
        <begin position="251"/>
        <end position="278"/>
    </location>
</feature>
<dbReference type="PANTHER" id="PTHR43462">
    <property type="entry name" value="ALANYL-TRNA EDITING PROTEIN"/>
    <property type="match status" value="1"/>
</dbReference>
<comment type="subcellular location">
    <subcellularLocation>
        <location evidence="2">Cytoplasm</location>
    </subcellularLocation>
</comment>
<dbReference type="InterPro" id="IPR012947">
    <property type="entry name" value="tRNA_SAD"/>
</dbReference>
<keyword evidence="5" id="KW-0175">Coiled coil</keyword>
<evidence type="ECO:0000256" key="1">
    <source>
        <dbReference type="ARBA" id="ARBA00001947"/>
    </source>
</evidence>
<dbReference type="Pfam" id="PF07973">
    <property type="entry name" value="tRNA_SAD"/>
    <property type="match status" value="1"/>
</dbReference>
<sequence>MTTQLYYDSAYLTNWETTIVETKKLENGYYVILQDTAFYPHGGGQPCDLGTIQGITVLDVVNEDNQILHKLERLPEERIVSCSIDWQRRFDHMQQHSGQHLLSAVSLDKFQFKTASFHLGVDYCTIDIEASEVSLEQLEAIEREVNRHIYLNHPIRSYFVTEEEVNQLQLVKQTNVTENIRIVEIQDIEYNACGGTHVSATGEIGIIKLLKADKQKGNTRIYFKCGNRALDEFVESQRILNALFVKFNSNKDSILDRIDKSEKEQKQLQADLVLCKDKLDDYAVQELVANVRGNLIASTYEDKSLKDLQNLANKICSLHNGGVLLASALENKVVLAQSSKSEFSCGAFLKSNLTSYNGKGGGSDIQAQAGFSTWEDAKGFYEFTKSEIEQH</sequence>
<dbReference type="InterPro" id="IPR018163">
    <property type="entry name" value="Thr/Ala-tRNA-synth_IIc_edit"/>
</dbReference>
<dbReference type="OrthoDB" id="9812949at2"/>
<evidence type="ECO:0000256" key="2">
    <source>
        <dbReference type="ARBA" id="ARBA00004496"/>
    </source>
</evidence>
<dbReference type="Gene3D" id="2.40.30.130">
    <property type="match status" value="1"/>
</dbReference>
<dbReference type="AlphaFoldDB" id="A0A4V2WPW0"/>
<evidence type="ECO:0000259" key="6">
    <source>
        <dbReference type="PROSITE" id="PS50860"/>
    </source>
</evidence>
<dbReference type="RefSeq" id="WP_132415589.1">
    <property type="nucleotide sequence ID" value="NZ_SKFG01000001.1"/>
</dbReference>
<evidence type="ECO:0000256" key="5">
    <source>
        <dbReference type="SAM" id="Coils"/>
    </source>
</evidence>
<evidence type="ECO:0000313" key="7">
    <source>
        <dbReference type="EMBL" id="TCZ80862.1"/>
    </source>
</evidence>
<dbReference type="GO" id="GO:0005737">
    <property type="term" value="C:cytoplasm"/>
    <property type="evidence" value="ECO:0007669"/>
    <property type="project" value="UniProtKB-SubCell"/>
</dbReference>
<evidence type="ECO:0000313" key="8">
    <source>
        <dbReference type="Proteomes" id="UP000295418"/>
    </source>
</evidence>
<protein>
    <submittedName>
        <fullName evidence="7">Alanyl-tRNA editing protein</fullName>
    </submittedName>
</protein>
<keyword evidence="4" id="KW-0862">Zinc</keyword>
<dbReference type="GO" id="GO:0002161">
    <property type="term" value="F:aminoacyl-tRNA deacylase activity"/>
    <property type="evidence" value="ECO:0007669"/>
    <property type="project" value="UniProtKB-ARBA"/>
</dbReference>
<keyword evidence="3" id="KW-0479">Metal-binding</keyword>
<dbReference type="GO" id="GO:0005524">
    <property type="term" value="F:ATP binding"/>
    <property type="evidence" value="ECO:0007669"/>
    <property type="project" value="InterPro"/>
</dbReference>
<name>A0A4V2WPW0_9BACL</name>
<dbReference type="Gene3D" id="3.10.310.40">
    <property type="match status" value="1"/>
</dbReference>
<dbReference type="GO" id="GO:0046872">
    <property type="term" value="F:metal ion binding"/>
    <property type="evidence" value="ECO:0007669"/>
    <property type="project" value="UniProtKB-KW"/>
</dbReference>
<gene>
    <name evidence="7" type="ORF">E0485_00790</name>
</gene>
<dbReference type="EMBL" id="SKFG01000001">
    <property type="protein sequence ID" value="TCZ80862.1"/>
    <property type="molecule type" value="Genomic_DNA"/>
</dbReference>
<keyword evidence="8" id="KW-1185">Reference proteome</keyword>
<comment type="caution">
    <text evidence="7">The sequence shown here is derived from an EMBL/GenBank/DDBJ whole genome shotgun (WGS) entry which is preliminary data.</text>
</comment>
<dbReference type="Proteomes" id="UP000295418">
    <property type="component" value="Unassembled WGS sequence"/>
</dbReference>
<dbReference type="PANTHER" id="PTHR43462:SF1">
    <property type="entry name" value="ALANYL-TRNA EDITING PROTEIN AARSD1"/>
    <property type="match status" value="1"/>
</dbReference>
<dbReference type="Gene3D" id="3.30.980.10">
    <property type="entry name" value="Threonyl-trna Synthetase, Chain A, domain 2"/>
    <property type="match status" value="1"/>
</dbReference>
<dbReference type="PROSITE" id="PS50860">
    <property type="entry name" value="AA_TRNA_LIGASE_II_ALA"/>
    <property type="match status" value="1"/>
</dbReference>
<accession>A0A4V2WPW0</accession>
<dbReference type="GO" id="GO:0004813">
    <property type="term" value="F:alanine-tRNA ligase activity"/>
    <property type="evidence" value="ECO:0007669"/>
    <property type="project" value="InterPro"/>
</dbReference>
<reference evidence="7 8" key="1">
    <citation type="submission" date="2019-03" db="EMBL/GenBank/DDBJ databases">
        <authorList>
            <person name="Kim M.K.M."/>
        </authorList>
    </citation>
    <scope>NUCLEOTIDE SEQUENCE [LARGE SCALE GENOMIC DNA]</scope>
    <source>
        <strain evidence="7 8">18JY21-1</strain>
    </source>
</reference>
<organism evidence="7 8">
    <name type="scientific">Paenibacillus albiflavus</name>
    <dbReference type="NCBI Taxonomy" id="2545760"/>
    <lineage>
        <taxon>Bacteria</taxon>
        <taxon>Bacillati</taxon>
        <taxon>Bacillota</taxon>
        <taxon>Bacilli</taxon>
        <taxon>Bacillales</taxon>
        <taxon>Paenibacillaceae</taxon>
        <taxon>Paenibacillus</taxon>
    </lineage>
</organism>